<protein>
    <submittedName>
        <fullName evidence="2">DUF2752 domain-containing protein</fullName>
    </submittedName>
</protein>
<dbReference type="Pfam" id="PF10825">
    <property type="entry name" value="DUF2752"/>
    <property type="match status" value="1"/>
</dbReference>
<keyword evidence="1" id="KW-0472">Membrane</keyword>
<name>A0A412AQU1_9FIRM</name>
<dbReference type="AlphaFoldDB" id="A0A412AQU1"/>
<dbReference type="InterPro" id="IPR021215">
    <property type="entry name" value="DUF2752"/>
</dbReference>
<evidence type="ECO:0000313" key="2">
    <source>
        <dbReference type="EMBL" id="RGQ33227.1"/>
    </source>
</evidence>
<organism evidence="2 3">
    <name type="scientific">[Clostridium] leptum</name>
    <dbReference type="NCBI Taxonomy" id="1535"/>
    <lineage>
        <taxon>Bacteria</taxon>
        <taxon>Bacillati</taxon>
        <taxon>Bacillota</taxon>
        <taxon>Clostridia</taxon>
        <taxon>Eubacteriales</taxon>
        <taxon>Oscillospiraceae</taxon>
        <taxon>Oscillospiraceae incertae sedis</taxon>
    </lineage>
</organism>
<keyword evidence="1" id="KW-0812">Transmembrane</keyword>
<feature type="transmembrane region" description="Helical" evidence="1">
    <location>
        <begin position="12"/>
        <end position="32"/>
    </location>
</feature>
<keyword evidence="1" id="KW-1133">Transmembrane helix</keyword>
<feature type="transmembrane region" description="Helical" evidence="1">
    <location>
        <begin position="78"/>
        <end position="96"/>
    </location>
</feature>
<gene>
    <name evidence="2" type="ORF">DWY99_14080</name>
</gene>
<dbReference type="EMBL" id="QRTC01000104">
    <property type="protein sequence ID" value="RGQ33227.1"/>
    <property type="molecule type" value="Genomic_DNA"/>
</dbReference>
<comment type="caution">
    <text evidence="2">The sequence shown here is derived from an EMBL/GenBank/DDBJ whole genome shotgun (WGS) entry which is preliminary data.</text>
</comment>
<accession>A0A412AQU1</accession>
<evidence type="ECO:0000256" key="1">
    <source>
        <dbReference type="SAM" id="Phobius"/>
    </source>
</evidence>
<sequence>MRSKNPFKRYPRTAFAVLVFFCAAGAVFLYFHKPGEISWMPPCFFYEWTGFYCIGCGTGRMCYSLLHLDIVTAARCNILALIAVPLIGYTTLRYGIKIFTGCDKLPNPWYHPGFSRVLVFLLPAFWILRNIPIEPFIWLAPISI</sequence>
<proteinExistence type="predicted"/>
<evidence type="ECO:0000313" key="3">
    <source>
        <dbReference type="Proteomes" id="UP000284751"/>
    </source>
</evidence>
<dbReference type="Proteomes" id="UP000284751">
    <property type="component" value="Unassembled WGS sequence"/>
</dbReference>
<reference evidence="2 3" key="1">
    <citation type="submission" date="2018-08" db="EMBL/GenBank/DDBJ databases">
        <title>A genome reference for cultivated species of the human gut microbiota.</title>
        <authorList>
            <person name="Zou Y."/>
            <person name="Xue W."/>
            <person name="Luo G."/>
        </authorList>
    </citation>
    <scope>NUCLEOTIDE SEQUENCE [LARGE SCALE GENOMIC DNA]</scope>
    <source>
        <strain evidence="2 3">AF28-26</strain>
    </source>
</reference>